<sequence>MGAGIINCPAGQLLLIGTADLTLSGNTGIIAAEDRQGRAAFKERPAF</sequence>
<gene>
    <name evidence="1" type="ORF">SCFA_200002</name>
</gene>
<reference evidence="1" key="1">
    <citation type="submission" date="2019-03" db="EMBL/GenBank/DDBJ databases">
        <authorList>
            <person name="Hao L."/>
        </authorList>
    </citation>
    <scope>NUCLEOTIDE SEQUENCE</scope>
</reference>
<name>A0A485LXF3_9ZZZZ</name>
<dbReference type="AlphaFoldDB" id="A0A485LXF3"/>
<organism evidence="1">
    <name type="scientific">anaerobic digester metagenome</name>
    <dbReference type="NCBI Taxonomy" id="1263854"/>
    <lineage>
        <taxon>unclassified sequences</taxon>
        <taxon>metagenomes</taxon>
        <taxon>ecological metagenomes</taxon>
    </lineage>
</organism>
<evidence type="ECO:0000313" key="1">
    <source>
        <dbReference type="EMBL" id="VFU13080.1"/>
    </source>
</evidence>
<proteinExistence type="predicted"/>
<accession>A0A485LXF3</accession>
<protein>
    <submittedName>
        <fullName evidence="1">Uncharacterized protein</fullName>
    </submittedName>
</protein>
<dbReference type="EMBL" id="CAADRN010000113">
    <property type="protein sequence ID" value="VFU13080.1"/>
    <property type="molecule type" value="Genomic_DNA"/>
</dbReference>